<feature type="compositionally biased region" description="Basic and acidic residues" evidence="1">
    <location>
        <begin position="173"/>
        <end position="186"/>
    </location>
</feature>
<name>A0A3M0JC22_HIRRU</name>
<reference evidence="2 3" key="1">
    <citation type="submission" date="2018-07" db="EMBL/GenBank/DDBJ databases">
        <title>A high quality draft genome assembly of the barn swallow (H. rustica rustica).</title>
        <authorList>
            <person name="Formenti G."/>
            <person name="Chiara M."/>
            <person name="Poveda L."/>
            <person name="Francoijs K.-J."/>
            <person name="Bonisoli-Alquati A."/>
            <person name="Canova L."/>
            <person name="Gianfranceschi L."/>
            <person name="Horner D.S."/>
            <person name="Saino N."/>
        </authorList>
    </citation>
    <scope>NUCLEOTIDE SEQUENCE [LARGE SCALE GENOMIC DNA]</scope>
    <source>
        <strain evidence="2">Chelidonia</strain>
        <tissue evidence="2">Blood</tissue>
    </source>
</reference>
<dbReference type="AlphaFoldDB" id="A0A3M0JC22"/>
<dbReference type="EMBL" id="QRBI01000152">
    <property type="protein sequence ID" value="RMB98492.1"/>
    <property type="molecule type" value="Genomic_DNA"/>
</dbReference>
<comment type="caution">
    <text evidence="2">The sequence shown here is derived from an EMBL/GenBank/DDBJ whole genome shotgun (WGS) entry which is preliminary data.</text>
</comment>
<organism evidence="2 3">
    <name type="scientific">Hirundo rustica rustica</name>
    <dbReference type="NCBI Taxonomy" id="333673"/>
    <lineage>
        <taxon>Eukaryota</taxon>
        <taxon>Metazoa</taxon>
        <taxon>Chordata</taxon>
        <taxon>Craniata</taxon>
        <taxon>Vertebrata</taxon>
        <taxon>Euteleostomi</taxon>
        <taxon>Archelosauria</taxon>
        <taxon>Archosauria</taxon>
        <taxon>Dinosauria</taxon>
        <taxon>Saurischia</taxon>
        <taxon>Theropoda</taxon>
        <taxon>Coelurosauria</taxon>
        <taxon>Aves</taxon>
        <taxon>Neognathae</taxon>
        <taxon>Neoaves</taxon>
        <taxon>Telluraves</taxon>
        <taxon>Australaves</taxon>
        <taxon>Passeriformes</taxon>
        <taxon>Sylvioidea</taxon>
        <taxon>Hirundinidae</taxon>
        <taxon>Hirundo</taxon>
    </lineage>
</organism>
<accession>A0A3M0JC22</accession>
<gene>
    <name evidence="2" type="ORF">DUI87_24706</name>
</gene>
<feature type="compositionally biased region" description="Basic and acidic residues" evidence="1">
    <location>
        <begin position="118"/>
        <end position="127"/>
    </location>
</feature>
<keyword evidence="3" id="KW-1185">Reference proteome</keyword>
<protein>
    <submittedName>
        <fullName evidence="2">Uncharacterized protein</fullName>
    </submittedName>
</protein>
<sequence length="186" mass="20772">MGITEDISGSGVEFQGVWTERKIGQHRPQQNNFPFIIDNVAVGRFGLDIGKEFLAGLEFPEKLWLPPWIPGSVQGQVGKGLEPPETVEFFLPMAGDGNEMGFKGMWMTSRIFKFSPRVDDSQCKSKESQTPLGAADGSHSKLDQDLEQPEDPEGIMTIKGHQPTSAPNHPWHGWRDLGKERQENQE</sequence>
<evidence type="ECO:0000313" key="3">
    <source>
        <dbReference type="Proteomes" id="UP000269221"/>
    </source>
</evidence>
<proteinExistence type="predicted"/>
<evidence type="ECO:0000256" key="1">
    <source>
        <dbReference type="SAM" id="MobiDB-lite"/>
    </source>
</evidence>
<feature type="region of interest" description="Disordered" evidence="1">
    <location>
        <begin position="118"/>
        <end position="186"/>
    </location>
</feature>
<dbReference type="Proteomes" id="UP000269221">
    <property type="component" value="Unassembled WGS sequence"/>
</dbReference>
<evidence type="ECO:0000313" key="2">
    <source>
        <dbReference type="EMBL" id="RMB98492.1"/>
    </source>
</evidence>